<dbReference type="Gene3D" id="1.25.40.10">
    <property type="entry name" value="Tetratricopeptide repeat domain"/>
    <property type="match status" value="1"/>
</dbReference>
<organism evidence="3 4">
    <name type="scientific">Hyaloscypha hepaticicola</name>
    <dbReference type="NCBI Taxonomy" id="2082293"/>
    <lineage>
        <taxon>Eukaryota</taxon>
        <taxon>Fungi</taxon>
        <taxon>Dikarya</taxon>
        <taxon>Ascomycota</taxon>
        <taxon>Pezizomycotina</taxon>
        <taxon>Leotiomycetes</taxon>
        <taxon>Helotiales</taxon>
        <taxon>Hyaloscyphaceae</taxon>
        <taxon>Hyaloscypha</taxon>
    </lineage>
</organism>
<name>A0A2J6PRI7_9HELO</name>
<reference evidence="3 4" key="1">
    <citation type="submission" date="2016-05" db="EMBL/GenBank/DDBJ databases">
        <title>A degradative enzymes factory behind the ericoid mycorrhizal symbiosis.</title>
        <authorList>
            <consortium name="DOE Joint Genome Institute"/>
            <person name="Martino E."/>
            <person name="Morin E."/>
            <person name="Grelet G."/>
            <person name="Kuo A."/>
            <person name="Kohler A."/>
            <person name="Daghino S."/>
            <person name="Barry K."/>
            <person name="Choi C."/>
            <person name="Cichocki N."/>
            <person name="Clum A."/>
            <person name="Copeland A."/>
            <person name="Hainaut M."/>
            <person name="Haridas S."/>
            <person name="Labutti K."/>
            <person name="Lindquist E."/>
            <person name="Lipzen A."/>
            <person name="Khouja H.-R."/>
            <person name="Murat C."/>
            <person name="Ohm R."/>
            <person name="Olson A."/>
            <person name="Spatafora J."/>
            <person name="Veneault-Fourrey C."/>
            <person name="Henrissat B."/>
            <person name="Grigoriev I."/>
            <person name="Martin F."/>
            <person name="Perotto S."/>
        </authorList>
    </citation>
    <scope>NUCLEOTIDE SEQUENCE [LARGE SCALE GENOMIC DNA]</scope>
    <source>
        <strain evidence="3 4">UAMH 7357</strain>
    </source>
</reference>
<dbReference type="AlphaFoldDB" id="A0A2J6PRI7"/>
<dbReference type="InterPro" id="IPR011990">
    <property type="entry name" value="TPR-like_helical_dom_sf"/>
</dbReference>
<evidence type="ECO:0000313" key="4">
    <source>
        <dbReference type="Proteomes" id="UP000235672"/>
    </source>
</evidence>
<keyword evidence="4" id="KW-1185">Reference proteome</keyword>
<evidence type="ECO:0000256" key="1">
    <source>
        <dbReference type="ARBA" id="ARBA00022737"/>
    </source>
</evidence>
<dbReference type="SUPFAM" id="SSF48452">
    <property type="entry name" value="TPR-like"/>
    <property type="match status" value="1"/>
</dbReference>
<keyword evidence="1" id="KW-0677">Repeat</keyword>
<evidence type="ECO:0000313" key="3">
    <source>
        <dbReference type="EMBL" id="PMD16650.1"/>
    </source>
</evidence>
<keyword evidence="2" id="KW-0802">TPR repeat</keyword>
<gene>
    <name evidence="3" type="ORF">NA56DRAFT_752922</name>
</gene>
<dbReference type="PANTHER" id="PTHR45641:SF19">
    <property type="entry name" value="NEPHROCYSTIN-3"/>
    <property type="match status" value="1"/>
</dbReference>
<protein>
    <recommendedName>
        <fullName evidence="5">TPR-like protein</fullName>
    </recommendedName>
</protein>
<dbReference type="PANTHER" id="PTHR45641">
    <property type="entry name" value="TETRATRICOPEPTIDE REPEAT PROTEIN (AFU_ORTHOLOGUE AFUA_6G03870)"/>
    <property type="match status" value="1"/>
</dbReference>
<proteinExistence type="predicted"/>
<dbReference type="Pfam" id="PF13424">
    <property type="entry name" value="TPR_12"/>
    <property type="match status" value="1"/>
</dbReference>
<evidence type="ECO:0008006" key="5">
    <source>
        <dbReference type="Google" id="ProtNLM"/>
    </source>
</evidence>
<evidence type="ECO:0000256" key="2">
    <source>
        <dbReference type="ARBA" id="ARBA00022803"/>
    </source>
</evidence>
<dbReference type="EMBL" id="KZ613504">
    <property type="protein sequence ID" value="PMD16650.1"/>
    <property type="molecule type" value="Genomic_DNA"/>
</dbReference>
<accession>A0A2J6PRI7</accession>
<dbReference type="OrthoDB" id="3557990at2759"/>
<dbReference type="STRING" id="1745343.A0A2J6PRI7"/>
<dbReference type="Proteomes" id="UP000235672">
    <property type="component" value="Unassembled WGS sequence"/>
</dbReference>
<sequence length="425" mass="47548">MDPLTITTAVKLKITATCLSAAQSLNELRNKYNDAPMTIVTICSEATLISASLSQIQNLVLRRHDLTNVLQARPDLAAALDTSLIGCAVLFSCLHEEVQCITKGSMLPDKFTWKGKARAIWNHDRLRELLDGLRGQQTAINTNINLLQVNSLEEIKELLQRHNDVFATTAERTRSLRESTPTMNVPNSIYGGGGRERSIYPSAISVAGSSGIEFDFDDQIVNSKVYKRMLAQAMTKTMASDVEAIEGDVIDSSGVATIKETAIQKEEASAAARLLEGLVISQGPEKVLSKEHIDTFDSKFWLAKALHSQQKYTEAEEFFRESVLGQEKVLGKEHIDTLRSKVWLATTLHSQQKYTEAEEFFRESVLGQEKVLGKEHIDTLRSKVWLATTLHSQQKYTEAEEFFRESVLGREKVLADIISEVTYYF</sequence>
<dbReference type="Pfam" id="PF13374">
    <property type="entry name" value="TPR_10"/>
    <property type="match status" value="1"/>
</dbReference>